<dbReference type="InterPro" id="IPR036055">
    <property type="entry name" value="LDL_receptor-like_sf"/>
</dbReference>
<dbReference type="InterPro" id="IPR023415">
    <property type="entry name" value="LDLR_class-A_CS"/>
</dbReference>
<dbReference type="PROSITE" id="PS50068">
    <property type="entry name" value="LDLRA_2"/>
    <property type="match status" value="3"/>
</dbReference>
<comment type="caution">
    <text evidence="2">Lacks conserved residue(s) required for the propagation of feature annotation.</text>
</comment>
<dbReference type="SMART" id="SM00034">
    <property type="entry name" value="CLECT"/>
    <property type="match status" value="2"/>
</dbReference>
<dbReference type="Gene3D" id="2.60.120.200">
    <property type="match status" value="7"/>
</dbReference>
<feature type="non-terminal residue" evidence="8">
    <location>
        <position position="1"/>
    </location>
</feature>
<name>A0ABN8SSC6_9CNID</name>
<dbReference type="InterPro" id="IPR001759">
    <property type="entry name" value="PTX_dom"/>
</dbReference>
<dbReference type="PANTHER" id="PTHR23282:SF101">
    <property type="entry name" value="MAM DOMAIN-CONTAINING PROTEIN"/>
    <property type="match status" value="1"/>
</dbReference>
<dbReference type="PRINTS" id="PR00261">
    <property type="entry name" value="LDLRECEPTOR"/>
</dbReference>
<keyword evidence="9" id="KW-1185">Reference proteome</keyword>
<dbReference type="InterPro" id="IPR008979">
    <property type="entry name" value="Galactose-bd-like_sf"/>
</dbReference>
<dbReference type="CDD" id="cd00041">
    <property type="entry name" value="CUB"/>
    <property type="match status" value="1"/>
</dbReference>
<evidence type="ECO:0000259" key="3">
    <source>
        <dbReference type="PROSITE" id="PS01180"/>
    </source>
</evidence>
<dbReference type="InterPro" id="IPR000859">
    <property type="entry name" value="CUB_dom"/>
</dbReference>
<dbReference type="Proteomes" id="UP001159427">
    <property type="component" value="Unassembled WGS sequence"/>
</dbReference>
<dbReference type="Pfam" id="PF00059">
    <property type="entry name" value="Lectin_C"/>
    <property type="match status" value="2"/>
</dbReference>
<feature type="disulfide bond" evidence="2">
    <location>
        <begin position="1178"/>
        <end position="1190"/>
    </location>
</feature>
<proteinExistence type="predicted"/>
<feature type="domain" description="MAM" evidence="5">
    <location>
        <begin position="1444"/>
        <end position="1599"/>
    </location>
</feature>
<dbReference type="InterPro" id="IPR013320">
    <property type="entry name" value="ConA-like_dom_sf"/>
</dbReference>
<dbReference type="SUPFAM" id="SSF49785">
    <property type="entry name" value="Galactose-binding domain-like"/>
    <property type="match status" value="1"/>
</dbReference>
<dbReference type="Pfam" id="PF00431">
    <property type="entry name" value="CUB"/>
    <property type="match status" value="1"/>
</dbReference>
<dbReference type="Pfam" id="PF13385">
    <property type="entry name" value="Laminin_G_3"/>
    <property type="match status" value="2"/>
</dbReference>
<evidence type="ECO:0000313" key="8">
    <source>
        <dbReference type="EMBL" id="CAH3193195.1"/>
    </source>
</evidence>
<dbReference type="InterPro" id="IPR037524">
    <property type="entry name" value="PA14/GLEYA"/>
</dbReference>
<dbReference type="CDD" id="cd06263">
    <property type="entry name" value="MAM"/>
    <property type="match status" value="2"/>
</dbReference>
<dbReference type="InterPro" id="IPR002172">
    <property type="entry name" value="LDrepeatLR_classA_rpt"/>
</dbReference>
<dbReference type="PROSITE" id="PS00740">
    <property type="entry name" value="MAM_1"/>
    <property type="match status" value="1"/>
</dbReference>
<dbReference type="SUPFAM" id="SSF57424">
    <property type="entry name" value="LDL receptor-like module"/>
    <property type="match status" value="3"/>
</dbReference>
<dbReference type="Gene3D" id="2.60.120.260">
    <property type="entry name" value="Galactose-binding domain-like"/>
    <property type="match status" value="1"/>
</dbReference>
<dbReference type="SMART" id="SM00042">
    <property type="entry name" value="CUB"/>
    <property type="match status" value="1"/>
</dbReference>
<dbReference type="SMART" id="SM00159">
    <property type="entry name" value="PTX"/>
    <property type="match status" value="1"/>
</dbReference>
<dbReference type="PROSITE" id="PS50060">
    <property type="entry name" value="MAM_2"/>
    <property type="match status" value="5"/>
</dbReference>
<dbReference type="Pfam" id="PF07691">
    <property type="entry name" value="PA14"/>
    <property type="match status" value="1"/>
</dbReference>
<feature type="domain" description="MAM" evidence="5">
    <location>
        <begin position="1282"/>
        <end position="1438"/>
    </location>
</feature>
<feature type="disulfide bond" evidence="2">
    <location>
        <begin position="1185"/>
        <end position="1203"/>
    </location>
</feature>
<feature type="domain" description="MAM" evidence="5">
    <location>
        <begin position="1047"/>
        <end position="1130"/>
    </location>
</feature>
<dbReference type="SUPFAM" id="SSF49899">
    <property type="entry name" value="Concanavalin A-like lectins/glucanases"/>
    <property type="match status" value="7"/>
</dbReference>
<comment type="caution">
    <text evidence="8">The sequence shown here is derived from an EMBL/GenBank/DDBJ whole genome shotgun (WGS) entry which is preliminary data.</text>
</comment>
<keyword evidence="1 2" id="KW-1015">Disulfide bond</keyword>
<dbReference type="InterPro" id="IPR001304">
    <property type="entry name" value="C-type_lectin-like"/>
</dbReference>
<feature type="disulfide bond" evidence="2">
    <location>
        <begin position="1197"/>
        <end position="1212"/>
    </location>
</feature>
<feature type="domain" description="C-type lectin" evidence="4">
    <location>
        <begin position="445"/>
        <end position="550"/>
    </location>
</feature>
<dbReference type="SUPFAM" id="SSF56436">
    <property type="entry name" value="C-type lectin-like"/>
    <property type="match status" value="2"/>
</dbReference>
<dbReference type="PROSITE" id="PS01209">
    <property type="entry name" value="LDLRA_1"/>
    <property type="match status" value="1"/>
</dbReference>
<feature type="domain" description="MAM" evidence="5">
    <location>
        <begin position="2080"/>
        <end position="2197"/>
    </location>
</feature>
<feature type="domain" description="CUB" evidence="3">
    <location>
        <begin position="2206"/>
        <end position="2317"/>
    </location>
</feature>
<dbReference type="PROSITE" id="PS01180">
    <property type="entry name" value="CUB"/>
    <property type="match status" value="1"/>
</dbReference>
<dbReference type="Gene3D" id="3.10.100.10">
    <property type="entry name" value="Mannose-Binding Protein A, subunit A"/>
    <property type="match status" value="2"/>
</dbReference>
<feature type="domain" description="Pentraxin (PTX)" evidence="7">
    <location>
        <begin position="1868"/>
        <end position="2073"/>
    </location>
</feature>
<dbReference type="PANTHER" id="PTHR23282">
    <property type="entry name" value="APICAL ENDOSOMAL GLYCOPROTEIN PRECURSOR"/>
    <property type="match status" value="1"/>
</dbReference>
<feature type="disulfide bond" evidence="2">
    <location>
        <begin position="1216"/>
        <end position="1228"/>
    </location>
</feature>
<dbReference type="Gene3D" id="4.10.400.10">
    <property type="entry name" value="Low-density Lipoprotein Receptor"/>
    <property type="match status" value="3"/>
</dbReference>
<dbReference type="EMBL" id="CALNXI010003414">
    <property type="protein sequence ID" value="CAH3193195.1"/>
    <property type="molecule type" value="Genomic_DNA"/>
</dbReference>
<dbReference type="SUPFAM" id="SSF56988">
    <property type="entry name" value="Anthrax protective antigen"/>
    <property type="match status" value="1"/>
</dbReference>
<dbReference type="SUPFAM" id="SSF49854">
    <property type="entry name" value="Spermadhesin, CUB domain"/>
    <property type="match status" value="1"/>
</dbReference>
<dbReference type="InterPro" id="IPR016186">
    <property type="entry name" value="C-type_lectin-like/link_sf"/>
</dbReference>
<dbReference type="Gene3D" id="2.60.120.290">
    <property type="entry name" value="Spermadhesin, CUB domain"/>
    <property type="match status" value="1"/>
</dbReference>
<dbReference type="InterPro" id="IPR051560">
    <property type="entry name" value="MAM_domain-containing"/>
</dbReference>
<feature type="domain" description="C-type lectin" evidence="4">
    <location>
        <begin position="301"/>
        <end position="428"/>
    </location>
</feature>
<protein>
    <submittedName>
        <fullName evidence="8">Uncharacterized protein</fullName>
    </submittedName>
</protein>
<evidence type="ECO:0000256" key="2">
    <source>
        <dbReference type="PROSITE-ProRule" id="PRU00124"/>
    </source>
</evidence>
<dbReference type="CDD" id="cd00037">
    <property type="entry name" value="CLECT"/>
    <property type="match status" value="2"/>
</dbReference>
<dbReference type="CDD" id="cd00112">
    <property type="entry name" value="LDLa"/>
    <property type="match status" value="3"/>
</dbReference>
<dbReference type="InterPro" id="IPR035914">
    <property type="entry name" value="Sperma_CUB_dom_sf"/>
</dbReference>
<dbReference type="SMART" id="SM00137">
    <property type="entry name" value="MAM"/>
    <property type="match status" value="3"/>
</dbReference>
<evidence type="ECO:0000259" key="5">
    <source>
        <dbReference type="PROSITE" id="PS50060"/>
    </source>
</evidence>
<gene>
    <name evidence="8" type="ORF">PEVE_00025385</name>
</gene>
<evidence type="ECO:0000259" key="6">
    <source>
        <dbReference type="PROSITE" id="PS51820"/>
    </source>
</evidence>
<dbReference type="PROSITE" id="PS50041">
    <property type="entry name" value="C_TYPE_LECTIN_2"/>
    <property type="match status" value="2"/>
</dbReference>
<dbReference type="InterPro" id="IPR011658">
    <property type="entry name" value="PA14_dom"/>
</dbReference>
<feature type="disulfide bond" evidence="2">
    <location>
        <begin position="1149"/>
        <end position="1167"/>
    </location>
</feature>
<dbReference type="Pfam" id="PF00629">
    <property type="entry name" value="MAM"/>
    <property type="match status" value="5"/>
</dbReference>
<organism evidence="8 9">
    <name type="scientific">Porites evermanni</name>
    <dbReference type="NCBI Taxonomy" id="104178"/>
    <lineage>
        <taxon>Eukaryota</taxon>
        <taxon>Metazoa</taxon>
        <taxon>Cnidaria</taxon>
        <taxon>Anthozoa</taxon>
        <taxon>Hexacorallia</taxon>
        <taxon>Scleractinia</taxon>
        <taxon>Fungiina</taxon>
        <taxon>Poritidae</taxon>
        <taxon>Porites</taxon>
    </lineage>
</organism>
<dbReference type="Pfam" id="PF00057">
    <property type="entry name" value="Ldl_recept_a"/>
    <property type="match status" value="3"/>
</dbReference>
<dbReference type="SMART" id="SM00192">
    <property type="entry name" value="LDLa"/>
    <property type="match status" value="3"/>
</dbReference>
<reference evidence="8 9" key="1">
    <citation type="submission" date="2022-05" db="EMBL/GenBank/DDBJ databases">
        <authorList>
            <consortium name="Genoscope - CEA"/>
            <person name="William W."/>
        </authorList>
    </citation>
    <scope>NUCLEOTIDE SEQUENCE [LARGE SCALE GENOMIC DNA]</scope>
</reference>
<feature type="domain" description="MAM" evidence="5">
    <location>
        <begin position="3"/>
        <end position="160"/>
    </location>
</feature>
<accession>A0ABN8SSC6</accession>
<evidence type="ECO:0000259" key="4">
    <source>
        <dbReference type="PROSITE" id="PS50041"/>
    </source>
</evidence>
<feature type="disulfide bond" evidence="2">
    <location>
        <begin position="1223"/>
        <end position="1241"/>
    </location>
</feature>
<dbReference type="PROSITE" id="PS51820">
    <property type="entry name" value="PA14"/>
    <property type="match status" value="1"/>
</dbReference>
<dbReference type="InterPro" id="IPR000998">
    <property type="entry name" value="MAM_dom"/>
</dbReference>
<evidence type="ECO:0000313" key="9">
    <source>
        <dbReference type="Proteomes" id="UP001159427"/>
    </source>
</evidence>
<evidence type="ECO:0000259" key="7">
    <source>
        <dbReference type="PROSITE" id="PS51828"/>
    </source>
</evidence>
<sequence>LVLDCDFDNSTFCGWANEKSGKAKFNWTLNSGQTPSWRTGPRSDVSGNGKYAYLEASFPRQHGDNARLLSPITQGANCLSFMYHMYGRFMGSLVIYMKTNSNETVEWIKSGTHPNQWLEADIFLNSSAHYQIIMEGVRGVSYSSDVAIDNIAFRNGSCERLVTQSLYAFIKEDATDFKLDRIPFHNGWFYQFTVHALQTRNSSADVMYFVYPANTVHCAKSVTKELSLDDLSCFPRDFFFSSRTYQPHYKKLLLLNRGEKLPYGITLEEYHNCCGQTVTEYFFANVSLDQKNACPLGWLNLGESCFRIHIKFSYETWKDAMFKCQNLGGRLAVFGDDVKLRALSRFIYDYVEPLRYFNFFFVGAHVVSDGRWITVRKQLLSTQSLPWGSFQPSGDGWCTDLIFEEKWNSKGWRINDKNCLSKEGFVCQKPKNISGSTCDSGWFVVNDSCFRVFAGTSFAREWNSARVSCQRLGSDLAVVESEIKRKIISEHLTNISNKYPDDNIKAFVGIRKFGTWHWLDGSNISASIWRFRYPDILSGSGECGFLVKRWFSLEWKLTPVSCSRRRPVRFTICETDERRFLVGWQSIHSSQANVSGKPFYAVDGIAASCFTVKGQRGQPVWWSVTLQRQAFISKIRIINNLGCCLAEMTKHNVVLRNNLETVKENCKVYSWKDRQKTLMICEPLISASNVTIYEDGGGDLSLCEVVITTIESEDSLRGVLQELWYNIPSGTITSLRADNRLPSTDPDVVNILRQFDSPSNFHTNHGQRLTGYLQVPESGNYTFFVARDDNCELWLQPERVELVEKIKEDEASDKLRLIKLDFWTDHNQWDKFPSLKISKEIWLRKCHLYSVELLIKQSGGSDCASVRMKLPNGTYKGLITAAHIFWVKPGVGYINFNITSIPKKFTLKTGEKLRIQAYYKYCCRGLYCSRCPTRLHLRFGTQRILVHNGLVMDCQERYFNSSFDTFQQEGTYQINVTYDLVDSLSYTTEVSRQINEVHISAILVEGCSFTSDLCSWKSKDNGWTPSPSGKESPRVSKNLIYEKTGLCLSFSYLLSAHDSGSSIKFILLTSSNVSLWSLHGYQGQTWQTGQVSFKPLEDFKVLIVGIGNQQSGINRGALKNISIATKQCERLPPHSLPGFICESKSSLQCDNGQCVSKDLVCDGDNACVDNSDEKNCKCLTNDFVCPTGECLDVEKLCDLRKDCRDGTDEARCGQSCSEDAFSCAGGDCVPWSLTCDGDTNCEDGTDEPSICGSSHCPLLNLRCDWFNYTDLLNLYQCVGNKVKCDFEHGLCGMEQAHWRIGSGSTRTKNTGPDYDHTTLGPEGKYLFLEASEQKAREGAILASSTIGPGKPICLQFWYHMKGEDIGSLKVYIQTNETKTLVWNTTGAQGDKWKFGQVGYKGDSKSYKVILEGVAVGSGIYGDIAIDDLFLLGENICETITGKLPGCLFELDHCAWKPSHNWRMSKLFPLQFLEKDWQNTLGGFTYLQDRSNTYKESWCYGTLKSRRILPEEGWNCMQFWYYIGTTGSSSLQVYLIINETKANLWSSDSHQGKAGHWMYVRLPIDSGSKPHQVLLEGRTSLKREFLAVDDITFQTEICQAIPWQENRTEYGKNLLKTQYFWKLDGSDGNISLEGTASYQTDGGIKSLHLDGRSGYAEIPAINFRKSSFSIALRFNVHNSHRLGHLISDWSSPGQFRMYVNRRKVFVELRRSGVVQTLLNMTSDRDVHAKIWTHMVFVWNRSTRTGKLYLNGVYTGEQHYTGEDFDLILTNHTTYELGFKKDTSEILHGSLRDLMVFLRPLTTEEAFTLCKGIVNVGGFQFYEGLCGWKNSNQSVSPWKQAVGLDMAAITKQVKSYLESKGRRSEPGCIMKESSYQLNFTHNGYVNITTDLPNLVAFTICFWMKTSDNTSAGTPIWYRVRETNGKYIPAIALVDYRGFYIYVGESKPIKTNSTANNGKWHHICLVWTSEGGNVTLHNDWSIFSGTKFSEGETIPGKGEFIVGLTEDLATQNPQAGQFIGLISHVNIFNKALKGEDIKWMSHGCGKVVLLGLLLPWSQFITGVVGKVKVEKPALCADPEGYRFMVCNNNMTQPSQTSLFESPLYERSYEGHKICMRFRYLIYGPGRHFLRIYQQLNLTDYQRRLMWAVDESSNTDLIWKYGRVALPSVTKYKVSIEADFGSEPGYIGVRGIHVVPGYCHPLSLTATKECNRNFTTMSGMILSPHHPGYYPPLMRCRWTINVPRGNTIKLRFLEFQLEDHPSCFNDFLEIYSELKPRTFLGKYCGERFPAFIESFSNVMVITFVSDNKINGLGFKLHYAGKELHLEGCD</sequence>
<dbReference type="PROSITE" id="PS51828">
    <property type="entry name" value="PTX_2"/>
    <property type="match status" value="1"/>
</dbReference>
<feature type="domain" description="PA14" evidence="6">
    <location>
        <begin position="714"/>
        <end position="882"/>
    </location>
</feature>
<evidence type="ECO:0000256" key="1">
    <source>
        <dbReference type="ARBA" id="ARBA00023157"/>
    </source>
</evidence>
<feature type="disulfide bond" evidence="2">
    <location>
        <begin position="1161"/>
        <end position="1176"/>
    </location>
</feature>
<dbReference type="InterPro" id="IPR016187">
    <property type="entry name" value="CTDL_fold"/>
</dbReference>